<proteinExistence type="inferred from homology"/>
<dbReference type="RefSeq" id="WP_134569157.1">
    <property type="nucleotide sequence ID" value="NZ_SOFP01000075.1"/>
</dbReference>
<gene>
    <name evidence="5" type="ORF">E3O19_15670</name>
</gene>
<dbReference type="Gene3D" id="1.10.10.10">
    <property type="entry name" value="Winged helix-like DNA-binding domain superfamily/Winged helix DNA-binding domain"/>
    <property type="match status" value="1"/>
</dbReference>
<sequence>MPKFGDLESAIMTEVWQAEGPLLVREILDRLDRGLAYNTVQTVTEILSRKGWLEKERDGRAFRYAAAATQSNYVAGLIQEALSFSDDRAAALVGFVESMPSDEANELHQLLAQARAEGNTP</sequence>
<dbReference type="Proteomes" id="UP000298412">
    <property type="component" value="Unassembled WGS sequence"/>
</dbReference>
<dbReference type="Pfam" id="PF03965">
    <property type="entry name" value="Penicillinase_R"/>
    <property type="match status" value="1"/>
</dbReference>
<protein>
    <submittedName>
        <fullName evidence="5">BlaI/MecI/CopY family transcriptional regulator</fullName>
    </submittedName>
</protein>
<dbReference type="InterPro" id="IPR036388">
    <property type="entry name" value="WH-like_DNA-bd_sf"/>
</dbReference>
<accession>A0A4R8WIA2</accession>
<keyword evidence="3" id="KW-0238">DNA-binding</keyword>
<reference evidence="5 6" key="1">
    <citation type="submission" date="2019-03" db="EMBL/GenBank/DDBJ databases">
        <title>Genomics of glacier-inhabiting Cryobacterium strains.</title>
        <authorList>
            <person name="Liu Q."/>
            <person name="Xin Y.-H."/>
        </authorList>
    </citation>
    <scope>NUCLEOTIDE SEQUENCE [LARGE SCALE GENOMIC DNA]</scope>
    <source>
        <strain evidence="5 6">MDT1-3</strain>
    </source>
</reference>
<keyword evidence="6" id="KW-1185">Reference proteome</keyword>
<dbReference type="EMBL" id="SOFP01000075">
    <property type="protein sequence ID" value="TFC10434.1"/>
    <property type="molecule type" value="Genomic_DNA"/>
</dbReference>
<dbReference type="OrthoDB" id="9813987at2"/>
<evidence type="ECO:0000313" key="5">
    <source>
        <dbReference type="EMBL" id="TFC10434.1"/>
    </source>
</evidence>
<name>A0A4R8WIA2_9MICO</name>
<evidence type="ECO:0000256" key="2">
    <source>
        <dbReference type="ARBA" id="ARBA00023015"/>
    </source>
</evidence>
<keyword evidence="2" id="KW-0805">Transcription regulation</keyword>
<dbReference type="GO" id="GO:0003677">
    <property type="term" value="F:DNA binding"/>
    <property type="evidence" value="ECO:0007669"/>
    <property type="project" value="UniProtKB-KW"/>
</dbReference>
<dbReference type="InterPro" id="IPR005650">
    <property type="entry name" value="BlaI_family"/>
</dbReference>
<dbReference type="SUPFAM" id="SSF46785">
    <property type="entry name" value="Winged helix' DNA-binding domain"/>
    <property type="match status" value="1"/>
</dbReference>
<evidence type="ECO:0000256" key="3">
    <source>
        <dbReference type="ARBA" id="ARBA00023125"/>
    </source>
</evidence>
<evidence type="ECO:0000256" key="4">
    <source>
        <dbReference type="ARBA" id="ARBA00023163"/>
    </source>
</evidence>
<dbReference type="GO" id="GO:0045892">
    <property type="term" value="P:negative regulation of DNA-templated transcription"/>
    <property type="evidence" value="ECO:0007669"/>
    <property type="project" value="InterPro"/>
</dbReference>
<dbReference type="Gene3D" id="6.10.140.850">
    <property type="match status" value="1"/>
</dbReference>
<evidence type="ECO:0000256" key="1">
    <source>
        <dbReference type="ARBA" id="ARBA00011046"/>
    </source>
</evidence>
<evidence type="ECO:0000313" key="6">
    <source>
        <dbReference type="Proteomes" id="UP000298412"/>
    </source>
</evidence>
<comment type="caution">
    <text evidence="5">The sequence shown here is derived from an EMBL/GenBank/DDBJ whole genome shotgun (WGS) entry which is preliminary data.</text>
</comment>
<dbReference type="InterPro" id="IPR036390">
    <property type="entry name" value="WH_DNA-bd_sf"/>
</dbReference>
<organism evidence="5 6">
    <name type="scientific">Cryobacterium algoritolerans</name>
    <dbReference type="NCBI Taxonomy" id="1259184"/>
    <lineage>
        <taxon>Bacteria</taxon>
        <taxon>Bacillati</taxon>
        <taxon>Actinomycetota</taxon>
        <taxon>Actinomycetes</taxon>
        <taxon>Micrococcales</taxon>
        <taxon>Microbacteriaceae</taxon>
        <taxon>Cryobacterium</taxon>
    </lineage>
</organism>
<keyword evidence="4" id="KW-0804">Transcription</keyword>
<comment type="similarity">
    <text evidence="1">Belongs to the BlaI transcriptional regulatory family.</text>
</comment>
<dbReference type="AlphaFoldDB" id="A0A4R8WIA2"/>